<dbReference type="Gene3D" id="3.40.50.300">
    <property type="entry name" value="P-loop containing nucleotide triphosphate hydrolases"/>
    <property type="match status" value="2"/>
</dbReference>
<feature type="non-terminal residue" evidence="11">
    <location>
        <position position="1"/>
    </location>
</feature>
<name>A0A2H3J4Y4_WOLCO</name>
<keyword evidence="5" id="KW-0413">Isomerase</keyword>
<dbReference type="OMA" id="WRASAWA"/>
<dbReference type="Pfam" id="PF00271">
    <property type="entry name" value="Helicase_C"/>
    <property type="match status" value="1"/>
</dbReference>
<evidence type="ECO:0000313" key="11">
    <source>
        <dbReference type="EMBL" id="PCH37256.1"/>
    </source>
</evidence>
<feature type="non-terminal residue" evidence="11">
    <location>
        <position position="562"/>
    </location>
</feature>
<comment type="catalytic activity">
    <reaction evidence="7">
        <text>Couples ATP hydrolysis with the unwinding of duplex DNA by translocating in the 3'-5' direction.</text>
        <dbReference type="EC" id="5.6.2.4"/>
    </reaction>
</comment>
<dbReference type="AlphaFoldDB" id="A0A2H3J4Y4"/>
<dbReference type="OrthoDB" id="3260945at2759"/>
<evidence type="ECO:0000256" key="2">
    <source>
        <dbReference type="ARBA" id="ARBA00022741"/>
    </source>
</evidence>
<dbReference type="InterPro" id="IPR011545">
    <property type="entry name" value="DEAD/DEAH_box_helicase_dom"/>
</dbReference>
<dbReference type="PANTHER" id="PTHR13710:SF153">
    <property type="entry name" value="RECQ-LIKE DNA HELICASE BLM"/>
    <property type="match status" value="1"/>
</dbReference>
<dbReference type="Pfam" id="PF00270">
    <property type="entry name" value="DEAD"/>
    <property type="match status" value="1"/>
</dbReference>
<dbReference type="PROSITE" id="PS51192">
    <property type="entry name" value="HELICASE_ATP_BIND_1"/>
    <property type="match status" value="1"/>
</dbReference>
<dbReference type="SMART" id="SM00487">
    <property type="entry name" value="DEXDc"/>
    <property type="match status" value="1"/>
</dbReference>
<dbReference type="PROSITE" id="PS51194">
    <property type="entry name" value="HELICASE_CTER"/>
    <property type="match status" value="1"/>
</dbReference>
<dbReference type="GO" id="GO:0005694">
    <property type="term" value="C:chromosome"/>
    <property type="evidence" value="ECO:0007669"/>
    <property type="project" value="TreeGrafter"/>
</dbReference>
<dbReference type="GO" id="GO:0005737">
    <property type="term" value="C:cytoplasm"/>
    <property type="evidence" value="ECO:0007669"/>
    <property type="project" value="TreeGrafter"/>
</dbReference>
<keyword evidence="12" id="KW-1185">Reference proteome</keyword>
<reference evidence="11 12" key="1">
    <citation type="journal article" date="2012" name="Science">
        <title>The Paleozoic origin of enzymatic lignin decomposition reconstructed from 31 fungal genomes.</title>
        <authorList>
            <person name="Floudas D."/>
            <person name="Binder M."/>
            <person name="Riley R."/>
            <person name="Barry K."/>
            <person name="Blanchette R.A."/>
            <person name="Henrissat B."/>
            <person name="Martinez A.T."/>
            <person name="Otillar R."/>
            <person name="Spatafora J.W."/>
            <person name="Yadav J.S."/>
            <person name="Aerts A."/>
            <person name="Benoit I."/>
            <person name="Boyd A."/>
            <person name="Carlson A."/>
            <person name="Copeland A."/>
            <person name="Coutinho P.M."/>
            <person name="de Vries R.P."/>
            <person name="Ferreira P."/>
            <person name="Findley K."/>
            <person name="Foster B."/>
            <person name="Gaskell J."/>
            <person name="Glotzer D."/>
            <person name="Gorecki P."/>
            <person name="Heitman J."/>
            <person name="Hesse C."/>
            <person name="Hori C."/>
            <person name="Igarashi K."/>
            <person name="Jurgens J.A."/>
            <person name="Kallen N."/>
            <person name="Kersten P."/>
            <person name="Kohler A."/>
            <person name="Kuees U."/>
            <person name="Kumar T.K.A."/>
            <person name="Kuo A."/>
            <person name="LaButti K."/>
            <person name="Larrondo L.F."/>
            <person name="Lindquist E."/>
            <person name="Ling A."/>
            <person name="Lombard V."/>
            <person name="Lucas S."/>
            <person name="Lundell T."/>
            <person name="Martin R."/>
            <person name="McLaughlin D.J."/>
            <person name="Morgenstern I."/>
            <person name="Morin E."/>
            <person name="Murat C."/>
            <person name="Nagy L.G."/>
            <person name="Nolan M."/>
            <person name="Ohm R.A."/>
            <person name="Patyshakuliyeva A."/>
            <person name="Rokas A."/>
            <person name="Ruiz-Duenas F.J."/>
            <person name="Sabat G."/>
            <person name="Salamov A."/>
            <person name="Samejima M."/>
            <person name="Schmutz J."/>
            <person name="Slot J.C."/>
            <person name="St John F."/>
            <person name="Stenlid J."/>
            <person name="Sun H."/>
            <person name="Sun S."/>
            <person name="Syed K."/>
            <person name="Tsang A."/>
            <person name="Wiebenga A."/>
            <person name="Young D."/>
            <person name="Pisabarro A."/>
            <person name="Eastwood D.C."/>
            <person name="Martin F."/>
            <person name="Cullen D."/>
            <person name="Grigoriev I.V."/>
            <person name="Hibbett D.S."/>
        </authorList>
    </citation>
    <scope>NUCLEOTIDE SEQUENCE [LARGE SCALE GENOMIC DNA]</scope>
    <source>
        <strain evidence="11 12">MD-104</strain>
    </source>
</reference>
<keyword evidence="6" id="KW-0539">Nucleus</keyword>
<proteinExistence type="inferred from homology"/>
<feature type="domain" description="Helicase C-terminal" evidence="10">
    <location>
        <begin position="245"/>
        <end position="404"/>
    </location>
</feature>
<keyword evidence="2" id="KW-0547">Nucleotide-binding</keyword>
<dbReference type="GO" id="GO:0005634">
    <property type="term" value="C:nucleus"/>
    <property type="evidence" value="ECO:0007669"/>
    <property type="project" value="TreeGrafter"/>
</dbReference>
<evidence type="ECO:0000259" key="10">
    <source>
        <dbReference type="PROSITE" id="PS51194"/>
    </source>
</evidence>
<evidence type="ECO:0000259" key="9">
    <source>
        <dbReference type="PROSITE" id="PS51192"/>
    </source>
</evidence>
<evidence type="ECO:0000256" key="5">
    <source>
        <dbReference type="ARBA" id="ARBA00023235"/>
    </source>
</evidence>
<dbReference type="GO" id="GO:0003677">
    <property type="term" value="F:DNA binding"/>
    <property type="evidence" value="ECO:0007669"/>
    <property type="project" value="UniProtKB-KW"/>
</dbReference>
<dbReference type="GO" id="GO:0016787">
    <property type="term" value="F:hydrolase activity"/>
    <property type="evidence" value="ECO:0007669"/>
    <property type="project" value="UniProtKB-KW"/>
</dbReference>
<dbReference type="EC" id="5.6.2.4" evidence="8"/>
<keyword evidence="11" id="KW-0378">Hydrolase</keyword>
<evidence type="ECO:0000256" key="6">
    <source>
        <dbReference type="ARBA" id="ARBA00023242"/>
    </source>
</evidence>
<evidence type="ECO:0000256" key="4">
    <source>
        <dbReference type="ARBA" id="ARBA00023125"/>
    </source>
</evidence>
<dbReference type="PANTHER" id="PTHR13710">
    <property type="entry name" value="DNA HELICASE RECQ FAMILY MEMBER"/>
    <property type="match status" value="1"/>
</dbReference>
<dbReference type="InterPro" id="IPR014001">
    <property type="entry name" value="Helicase_ATP-bd"/>
</dbReference>
<dbReference type="GO" id="GO:0043138">
    <property type="term" value="F:3'-5' DNA helicase activity"/>
    <property type="evidence" value="ECO:0007669"/>
    <property type="project" value="UniProtKB-EC"/>
</dbReference>
<gene>
    <name evidence="11" type="ORF">WOLCODRAFT_39693</name>
</gene>
<protein>
    <recommendedName>
        <fullName evidence="8">DNA 3'-5' helicase</fullName>
        <ecNumber evidence="8">5.6.2.4</ecNumber>
    </recommendedName>
</protein>
<dbReference type="STRING" id="742152.A0A2H3J4Y4"/>
<organism evidence="11 12">
    <name type="scientific">Wolfiporia cocos (strain MD-104)</name>
    <name type="common">Brown rot fungus</name>
    <dbReference type="NCBI Taxonomy" id="742152"/>
    <lineage>
        <taxon>Eukaryota</taxon>
        <taxon>Fungi</taxon>
        <taxon>Dikarya</taxon>
        <taxon>Basidiomycota</taxon>
        <taxon>Agaricomycotina</taxon>
        <taxon>Agaricomycetes</taxon>
        <taxon>Polyporales</taxon>
        <taxon>Phaeolaceae</taxon>
        <taxon>Wolfiporia</taxon>
    </lineage>
</organism>
<dbReference type="SUPFAM" id="SSF52540">
    <property type="entry name" value="P-loop containing nucleoside triphosphate hydrolases"/>
    <property type="match status" value="1"/>
</dbReference>
<accession>A0A2H3J4Y4</accession>
<dbReference type="GO" id="GO:0009378">
    <property type="term" value="F:four-way junction helicase activity"/>
    <property type="evidence" value="ECO:0007669"/>
    <property type="project" value="TreeGrafter"/>
</dbReference>
<comment type="similarity">
    <text evidence="1">Belongs to the helicase family. RecQ subfamily.</text>
</comment>
<evidence type="ECO:0000313" key="12">
    <source>
        <dbReference type="Proteomes" id="UP000218811"/>
    </source>
</evidence>
<keyword evidence="4" id="KW-0238">DNA-binding</keyword>
<dbReference type="GO" id="GO:0005524">
    <property type="term" value="F:ATP binding"/>
    <property type="evidence" value="ECO:0007669"/>
    <property type="project" value="UniProtKB-KW"/>
</dbReference>
<dbReference type="InterPro" id="IPR001650">
    <property type="entry name" value="Helicase_C-like"/>
</dbReference>
<dbReference type="InterPro" id="IPR027417">
    <property type="entry name" value="P-loop_NTPase"/>
</dbReference>
<feature type="domain" description="Helicase ATP-binding" evidence="9">
    <location>
        <begin position="28"/>
        <end position="212"/>
    </location>
</feature>
<dbReference type="Proteomes" id="UP000218811">
    <property type="component" value="Unassembled WGS sequence"/>
</dbReference>
<keyword evidence="3" id="KW-0067">ATP-binding</keyword>
<evidence type="ECO:0000256" key="7">
    <source>
        <dbReference type="ARBA" id="ARBA00034617"/>
    </source>
</evidence>
<evidence type="ECO:0000256" key="1">
    <source>
        <dbReference type="ARBA" id="ARBA00005446"/>
    </source>
</evidence>
<evidence type="ECO:0000256" key="8">
    <source>
        <dbReference type="ARBA" id="ARBA00034808"/>
    </source>
</evidence>
<dbReference type="GO" id="GO:0000724">
    <property type="term" value="P:double-strand break repair via homologous recombination"/>
    <property type="evidence" value="ECO:0007669"/>
    <property type="project" value="TreeGrafter"/>
</dbReference>
<sequence>VGSSGWLSALLQRKCQISRPREFQVRHGMDLINGKDLFLVIAPGQGKTIVMFAPLLAAQARAEAGIAFIIVPTKLLTLQLSNGASKAGLRAIAINEDTLRTAQLDQRDLFKEIAAGDDVRVAVMSPQMFSGIRMHAFLRIAENRRNVRWLMVDEAHLVDEESTVWYQPYRSIQTMRARLGSNTIWAAVTGTATPARAASITSALGFRQGCYVNARYSVDRPNVKYIPRFFSHSVSGTDFLDIAFLIPHNMTKAQDIAITLVFCNTIETGYRVMKFLDRLIPAELPNRLGMVKLYNSLMPESYRKKFIGDINANSDLRIGVCTDTLVYGCDIPGVRRTVNMGIPKSRQEAKQKDLRGGRDGSPALAYSFAPEWVREVPSKMICTKQDQVNAERRRKLDPGVLRWFGPGPAMCPRQLDLESNGEDFQPHDPCCSVCQPQPERLLDAAANAKWAKKLAQLAPEKSTVTVRSDGTYPTLGLRTRRAFITMLLKWRASAWAQVSNKHPDEPHEWLLPTFLVDRLADKAHVCTTFEKFKQVMAGWRYMPTHGERLFRWLSEVLAGFDD</sequence>
<evidence type="ECO:0000256" key="3">
    <source>
        <dbReference type="ARBA" id="ARBA00022840"/>
    </source>
</evidence>
<dbReference type="EMBL" id="KB467920">
    <property type="protein sequence ID" value="PCH37256.1"/>
    <property type="molecule type" value="Genomic_DNA"/>
</dbReference>